<dbReference type="Proteomes" id="UP001162029">
    <property type="component" value="Unassembled WGS sequence"/>
</dbReference>
<evidence type="ECO:0000256" key="7">
    <source>
        <dbReference type="ARBA" id="ARBA00023139"/>
    </source>
</evidence>
<keyword evidence="3 10" id="KW-0808">Transferase</keyword>
<keyword evidence="5 10" id="KW-1133">Transmembrane helix</keyword>
<dbReference type="EMBL" id="CANTFM010001501">
    <property type="protein sequence ID" value="CAI5740365.1"/>
    <property type="molecule type" value="Genomic_DNA"/>
</dbReference>
<evidence type="ECO:0000256" key="8">
    <source>
        <dbReference type="ARBA" id="ARBA00023288"/>
    </source>
</evidence>
<keyword evidence="8" id="KW-0449">Lipoprotein</keyword>
<dbReference type="PANTHER" id="PTHR22883">
    <property type="entry name" value="ZINC FINGER DHHC DOMAIN CONTAINING PROTEIN"/>
    <property type="match status" value="1"/>
</dbReference>
<dbReference type="PROSITE" id="PS50216">
    <property type="entry name" value="DHHC"/>
    <property type="match status" value="1"/>
</dbReference>
<feature type="transmembrane region" description="Helical" evidence="10">
    <location>
        <begin position="12"/>
        <end position="35"/>
    </location>
</feature>
<evidence type="ECO:0000256" key="9">
    <source>
        <dbReference type="ARBA" id="ARBA00023315"/>
    </source>
</evidence>
<feature type="transmembrane region" description="Helical" evidence="10">
    <location>
        <begin position="165"/>
        <end position="189"/>
    </location>
</feature>
<keyword evidence="4 10" id="KW-0812">Transmembrane</keyword>
<keyword evidence="9 10" id="KW-0012">Acyltransferase</keyword>
<comment type="domain">
    <text evidence="10">The DHHC domain is required for palmitoyltransferase activity.</text>
</comment>
<dbReference type="GO" id="GO:0006612">
    <property type="term" value="P:protein targeting to membrane"/>
    <property type="evidence" value="ECO:0007669"/>
    <property type="project" value="TreeGrafter"/>
</dbReference>
<sequence>MRNVLIRLQDYVFFERNPLVQILYFVAMGSCYYLYLREAYPLLPNQYVAWYHKWLATFLFLASNMLYLVMSVSDPGVIKRNNMHKYKQYVHHPVIYPEGKYCRTCKTLKLPRSKHCRFSAVSRILAFNVNLWTFRMVVHAYIDSCCAIQQVWFNGCVGEKNYKYFLVYLLVLLALCLEGFFVTSSVFLVQTGDLLLSRGVSIEVVGRTETAKILQSLIANNQALGFVTAMCLMTGGITGVFFLMQLKRIAQNETANESFKREDLREEAQLDGETSGRRMFRFLFKRLSFRTQPKLSVPRKEQRKMLDASWGGLFSPDLIMNTEESYSKDDVNFNPYKLNSFKENLLDALHRCNNYNKDKATLGKMR</sequence>
<dbReference type="GO" id="GO:0019706">
    <property type="term" value="F:protein-cysteine S-palmitoyltransferase activity"/>
    <property type="evidence" value="ECO:0007669"/>
    <property type="project" value="UniProtKB-EC"/>
</dbReference>
<protein>
    <recommendedName>
        <fullName evidence="10">Palmitoyltransferase</fullName>
        <ecNumber evidence="10">2.3.1.225</ecNumber>
    </recommendedName>
</protein>
<feature type="domain" description="Palmitoyltransferase DHHC" evidence="11">
    <location>
        <begin position="151"/>
        <end position="261"/>
    </location>
</feature>
<organism evidence="12 13">
    <name type="scientific">Peronospora destructor</name>
    <dbReference type="NCBI Taxonomy" id="86335"/>
    <lineage>
        <taxon>Eukaryota</taxon>
        <taxon>Sar</taxon>
        <taxon>Stramenopiles</taxon>
        <taxon>Oomycota</taxon>
        <taxon>Peronosporomycetes</taxon>
        <taxon>Peronosporales</taxon>
        <taxon>Peronosporaceae</taxon>
        <taxon>Peronospora</taxon>
    </lineage>
</organism>
<evidence type="ECO:0000256" key="2">
    <source>
        <dbReference type="ARBA" id="ARBA00008574"/>
    </source>
</evidence>
<dbReference type="GO" id="GO:0005794">
    <property type="term" value="C:Golgi apparatus"/>
    <property type="evidence" value="ECO:0007669"/>
    <property type="project" value="TreeGrafter"/>
</dbReference>
<dbReference type="InterPro" id="IPR001594">
    <property type="entry name" value="Palmitoyltrfase_DHHC"/>
</dbReference>
<evidence type="ECO:0000256" key="1">
    <source>
        <dbReference type="ARBA" id="ARBA00004127"/>
    </source>
</evidence>
<comment type="caution">
    <text evidence="12">The sequence shown here is derived from an EMBL/GenBank/DDBJ whole genome shotgun (WGS) entry which is preliminary data.</text>
</comment>
<feature type="transmembrane region" description="Helical" evidence="10">
    <location>
        <begin position="55"/>
        <end position="78"/>
    </location>
</feature>
<dbReference type="InterPro" id="IPR039859">
    <property type="entry name" value="PFA4/ZDH16/20/ERF2-like"/>
</dbReference>
<comment type="subcellular location">
    <subcellularLocation>
        <location evidence="1">Endomembrane system</location>
        <topology evidence="1">Multi-pass membrane protein</topology>
    </subcellularLocation>
</comment>
<dbReference type="AlphaFoldDB" id="A0AAV0UXJ8"/>
<evidence type="ECO:0000256" key="6">
    <source>
        <dbReference type="ARBA" id="ARBA00023136"/>
    </source>
</evidence>
<dbReference type="PANTHER" id="PTHR22883:SF301">
    <property type="entry name" value="PALMITOYLTRANSFERASE ZDHHC12"/>
    <property type="match status" value="1"/>
</dbReference>
<feature type="transmembrane region" description="Helical" evidence="10">
    <location>
        <begin position="223"/>
        <end position="244"/>
    </location>
</feature>
<dbReference type="Pfam" id="PF01529">
    <property type="entry name" value="DHHC"/>
    <property type="match status" value="1"/>
</dbReference>
<evidence type="ECO:0000313" key="13">
    <source>
        <dbReference type="Proteomes" id="UP001162029"/>
    </source>
</evidence>
<proteinExistence type="inferred from homology"/>
<evidence type="ECO:0000256" key="5">
    <source>
        <dbReference type="ARBA" id="ARBA00022989"/>
    </source>
</evidence>
<evidence type="ECO:0000256" key="3">
    <source>
        <dbReference type="ARBA" id="ARBA00022679"/>
    </source>
</evidence>
<comment type="similarity">
    <text evidence="2 10">Belongs to the DHHC palmitoyltransferase family.</text>
</comment>
<comment type="catalytic activity">
    <reaction evidence="10">
        <text>L-cysteinyl-[protein] + hexadecanoyl-CoA = S-hexadecanoyl-L-cysteinyl-[protein] + CoA</text>
        <dbReference type="Rhea" id="RHEA:36683"/>
        <dbReference type="Rhea" id="RHEA-COMP:10131"/>
        <dbReference type="Rhea" id="RHEA-COMP:11032"/>
        <dbReference type="ChEBI" id="CHEBI:29950"/>
        <dbReference type="ChEBI" id="CHEBI:57287"/>
        <dbReference type="ChEBI" id="CHEBI:57379"/>
        <dbReference type="ChEBI" id="CHEBI:74151"/>
        <dbReference type="EC" id="2.3.1.225"/>
    </reaction>
</comment>
<evidence type="ECO:0000256" key="10">
    <source>
        <dbReference type="RuleBase" id="RU079119"/>
    </source>
</evidence>
<evidence type="ECO:0000259" key="11">
    <source>
        <dbReference type="Pfam" id="PF01529"/>
    </source>
</evidence>
<name>A0AAV0UXJ8_9STRA</name>
<dbReference type="PROSITE" id="PS51257">
    <property type="entry name" value="PROKAR_LIPOPROTEIN"/>
    <property type="match status" value="1"/>
</dbReference>
<reference evidence="12" key="1">
    <citation type="submission" date="2022-12" db="EMBL/GenBank/DDBJ databases">
        <authorList>
            <person name="Webb A."/>
        </authorList>
    </citation>
    <scope>NUCLEOTIDE SEQUENCE</scope>
    <source>
        <strain evidence="12">Pd1</strain>
    </source>
</reference>
<evidence type="ECO:0000313" key="12">
    <source>
        <dbReference type="EMBL" id="CAI5740365.1"/>
    </source>
</evidence>
<gene>
    <name evidence="12" type="ORF">PDE001_LOCUS7473</name>
</gene>
<evidence type="ECO:0000256" key="4">
    <source>
        <dbReference type="ARBA" id="ARBA00022692"/>
    </source>
</evidence>
<accession>A0AAV0UXJ8</accession>
<dbReference type="EC" id="2.3.1.225" evidence="10"/>
<keyword evidence="6 10" id="KW-0472">Membrane</keyword>
<dbReference type="GO" id="GO:0005783">
    <property type="term" value="C:endoplasmic reticulum"/>
    <property type="evidence" value="ECO:0007669"/>
    <property type="project" value="TreeGrafter"/>
</dbReference>
<keyword evidence="13" id="KW-1185">Reference proteome</keyword>
<keyword evidence="7" id="KW-0564">Palmitate</keyword>